<reference evidence="2 3" key="2">
    <citation type="submission" date="2014-09" db="EMBL/GenBank/DDBJ databases">
        <authorList>
            <consortium name="NBRP consortium"/>
            <person name="Sawabe T."/>
            <person name="Meirelles P."/>
            <person name="Nakanishi M."/>
            <person name="Sayaka M."/>
            <person name="Hattori M."/>
            <person name="Ohkuma M."/>
        </authorList>
    </citation>
    <scope>NUCLEOTIDE SEQUENCE [LARGE SCALE GENOMIC DNA]</scope>
    <source>
        <strain evidence="2 3">JCM 19240</strain>
    </source>
</reference>
<dbReference type="AlphaFoldDB" id="A0A090TSL7"/>
<organism evidence="2 3">
    <name type="scientific">Vibrio maritimus</name>
    <dbReference type="NCBI Taxonomy" id="990268"/>
    <lineage>
        <taxon>Bacteria</taxon>
        <taxon>Pseudomonadati</taxon>
        <taxon>Pseudomonadota</taxon>
        <taxon>Gammaproteobacteria</taxon>
        <taxon>Vibrionales</taxon>
        <taxon>Vibrionaceae</taxon>
        <taxon>Vibrio</taxon>
    </lineage>
</organism>
<dbReference type="Proteomes" id="UP000029224">
    <property type="component" value="Unassembled WGS sequence"/>
</dbReference>
<accession>A0A090TSL7</accession>
<evidence type="ECO:0000313" key="3">
    <source>
        <dbReference type="Proteomes" id="UP000029224"/>
    </source>
</evidence>
<keyword evidence="3" id="KW-1185">Reference proteome</keyword>
<feature type="domain" description="HTH luxR-type" evidence="1">
    <location>
        <begin position="259"/>
        <end position="324"/>
    </location>
</feature>
<dbReference type="SUPFAM" id="SSF46894">
    <property type="entry name" value="C-terminal effector domain of the bipartite response regulators"/>
    <property type="match status" value="1"/>
</dbReference>
<gene>
    <name evidence="2" type="ORF">JCM19240_945</name>
</gene>
<dbReference type="EMBL" id="BBMT01000004">
    <property type="protein sequence ID" value="GAL34037.1"/>
    <property type="molecule type" value="Genomic_DNA"/>
</dbReference>
<comment type="caution">
    <text evidence="2">The sequence shown here is derived from an EMBL/GenBank/DDBJ whole genome shotgun (WGS) entry which is preliminary data.</text>
</comment>
<sequence>MVIERFNERHLSFATTTAFTDDELLEYNQKYIQIDTLSDSLNLAQCGVIIDTAKVISNEQMQSLEIHQKFYSRAGMDKFLGVKLYHDDECYGYFSLARDFNSTNFDSHSVANLQLLIPHIQRSVLIGKELMKKETIIAGYESALEQLATTNILLNKSGQVITHTVSAAPFLTQRTNIQCTYPIRLPTANDTKALHMEIRKALLSRYESNPTFIPFMLDTQEYKAVVFPWKPAYNRDTQFIDDVACIVMILPSRSPTGSIIQTTFNLTNAETKVADQLIEGKVAKEVASTLFTSEANVRFHIKNILRKAECKNQNQLLALIHKKLCLHAFSVRQHPLYALEFKTL</sequence>
<proteinExistence type="predicted"/>
<evidence type="ECO:0000313" key="2">
    <source>
        <dbReference type="EMBL" id="GAL34037.1"/>
    </source>
</evidence>
<evidence type="ECO:0000259" key="1">
    <source>
        <dbReference type="PROSITE" id="PS50043"/>
    </source>
</evidence>
<dbReference type="PRINTS" id="PR00038">
    <property type="entry name" value="HTHLUXR"/>
</dbReference>
<dbReference type="SMART" id="SM00421">
    <property type="entry name" value="HTH_LUXR"/>
    <property type="match status" value="1"/>
</dbReference>
<dbReference type="GO" id="GO:0006355">
    <property type="term" value="P:regulation of DNA-templated transcription"/>
    <property type="evidence" value="ECO:0007669"/>
    <property type="project" value="InterPro"/>
</dbReference>
<dbReference type="InterPro" id="IPR016032">
    <property type="entry name" value="Sig_transdc_resp-reg_C-effctor"/>
</dbReference>
<dbReference type="GO" id="GO:0003677">
    <property type="term" value="F:DNA binding"/>
    <property type="evidence" value="ECO:0007669"/>
    <property type="project" value="InterPro"/>
</dbReference>
<reference evidence="2 3" key="1">
    <citation type="submission" date="2014-09" db="EMBL/GenBank/DDBJ databases">
        <title>Vibrio maritimus JCM 19240. (C210) whole genome shotgun sequence.</title>
        <authorList>
            <person name="Sawabe T."/>
            <person name="Meirelles P."/>
            <person name="Nakanishi M."/>
            <person name="Sayaka M."/>
            <person name="Hattori M."/>
            <person name="Ohkuma M."/>
        </authorList>
    </citation>
    <scope>NUCLEOTIDE SEQUENCE [LARGE SCALE GENOMIC DNA]</scope>
    <source>
        <strain evidence="2 3">JCM 19240</strain>
    </source>
</reference>
<protein>
    <submittedName>
        <fullName evidence="2">Transcriptional regulatory protein</fullName>
    </submittedName>
</protein>
<name>A0A090TSL7_9VIBR</name>
<dbReference type="InterPro" id="IPR000792">
    <property type="entry name" value="Tscrpt_reg_LuxR_C"/>
</dbReference>
<dbReference type="Gene3D" id="1.10.10.10">
    <property type="entry name" value="Winged helix-like DNA-binding domain superfamily/Winged helix DNA-binding domain"/>
    <property type="match status" value="1"/>
</dbReference>
<dbReference type="OrthoDB" id="1523999at2"/>
<dbReference type="CDD" id="cd06170">
    <property type="entry name" value="LuxR_C_like"/>
    <property type="match status" value="1"/>
</dbReference>
<dbReference type="Pfam" id="PF00196">
    <property type="entry name" value="GerE"/>
    <property type="match status" value="1"/>
</dbReference>
<dbReference type="InterPro" id="IPR036388">
    <property type="entry name" value="WH-like_DNA-bd_sf"/>
</dbReference>
<dbReference type="PROSITE" id="PS50043">
    <property type="entry name" value="HTH_LUXR_2"/>
    <property type="match status" value="1"/>
</dbReference>